<dbReference type="AlphaFoldDB" id="K1SQH4"/>
<accession>K1SQH4</accession>
<organism evidence="1">
    <name type="scientific">human gut metagenome</name>
    <dbReference type="NCBI Taxonomy" id="408170"/>
    <lineage>
        <taxon>unclassified sequences</taxon>
        <taxon>metagenomes</taxon>
        <taxon>organismal metagenomes</taxon>
    </lineage>
</organism>
<dbReference type="EMBL" id="AJWZ01007189">
    <property type="protein sequence ID" value="EKC57609.1"/>
    <property type="molecule type" value="Genomic_DNA"/>
</dbReference>
<name>K1SQH4_9ZZZZ</name>
<comment type="caution">
    <text evidence="1">The sequence shown here is derived from an EMBL/GenBank/DDBJ whole genome shotgun (WGS) entry which is preliminary data.</text>
</comment>
<proteinExistence type="predicted"/>
<feature type="non-terminal residue" evidence="1">
    <location>
        <position position="1"/>
    </location>
</feature>
<sequence>KPMKPGGYSDSGADIAYCLKSDGEEVITPVENPDVYRDTDWVFPDTKEGIELAISLGADTLWLNTVLFATHPITLFKGIDVVGQEPSCAEKLDDKFGTNKFLKDRNLSVIDEVRIGKDDLYEGLYPCVIKPIRGRGSQGVVKMRYDRGFSQSTR</sequence>
<reference evidence="1" key="1">
    <citation type="journal article" date="2013" name="Environ. Microbiol.">
        <title>Microbiota from the distal guts of lean and obese adolescents exhibit partial functional redundancy besides clear differences in community structure.</title>
        <authorList>
            <person name="Ferrer M."/>
            <person name="Ruiz A."/>
            <person name="Lanza F."/>
            <person name="Haange S.B."/>
            <person name="Oberbach A."/>
            <person name="Till H."/>
            <person name="Bargiela R."/>
            <person name="Campoy C."/>
            <person name="Segura M.T."/>
            <person name="Richter M."/>
            <person name="von Bergen M."/>
            <person name="Seifert J."/>
            <person name="Suarez A."/>
        </authorList>
    </citation>
    <scope>NUCLEOTIDE SEQUENCE</scope>
</reference>
<gene>
    <name evidence="1" type="ORF">OBE_10440</name>
</gene>
<evidence type="ECO:0008006" key="2">
    <source>
        <dbReference type="Google" id="ProtNLM"/>
    </source>
</evidence>
<protein>
    <recommendedName>
        <fullName evidence="2">ATP-grasp domain-containing protein</fullName>
    </recommendedName>
</protein>
<evidence type="ECO:0000313" key="1">
    <source>
        <dbReference type="EMBL" id="EKC57609.1"/>
    </source>
</evidence>